<gene>
    <name evidence="2" type="ORF">J3U87_27420</name>
</gene>
<organism evidence="2 3">
    <name type="scientific">Sulfidibacter corallicola</name>
    <dbReference type="NCBI Taxonomy" id="2818388"/>
    <lineage>
        <taxon>Bacteria</taxon>
        <taxon>Pseudomonadati</taxon>
        <taxon>Acidobacteriota</taxon>
        <taxon>Holophagae</taxon>
        <taxon>Acanthopleuribacterales</taxon>
        <taxon>Acanthopleuribacteraceae</taxon>
        <taxon>Sulfidibacter</taxon>
    </lineage>
</organism>
<sequence>MSYQGEVQDQLLIAVEFNRSEGGDEQGRKPTADELFDALAQYAAVEGPLWRLLDRLKKPDRDQDDTALFTALDTYADLAERVSAAWAAHWGGGAGEGDAGLPPAGGRPAEGRPAEYRPADLGLIHPSRRSPTRTEVKPLEHRIHNYLASFTTRNETGLLNALSLTQLDDDNRLGWPEVSVVLAGDIVVPLEGTDPLRSTRDYFFPEKVRVPVTAPRRLRLTFPKLHIAEVQNATTAVSVVHNARLLGASGPRTCSSFMFRTPESAFPQPLFPLIRVADPLVMKPWTGKGESEDDAFRAVLGTLFDERFEDRDIGFAIRYGYTLAEGDPPLQTFLPVALHPRTRVDDQTVPGVADTIEAWKEKVDPVQTGGCWSFDLSLYSTVNPDQTRPLLELKQLVFPVATA</sequence>
<feature type="region of interest" description="Disordered" evidence="1">
    <location>
        <begin position="94"/>
        <end position="114"/>
    </location>
</feature>
<name>A0A8A4TJK4_SULCO</name>
<dbReference type="KEGG" id="scor:J3U87_27420"/>
<dbReference type="EMBL" id="CP071793">
    <property type="protein sequence ID" value="QTD49332.1"/>
    <property type="molecule type" value="Genomic_DNA"/>
</dbReference>
<evidence type="ECO:0000313" key="2">
    <source>
        <dbReference type="EMBL" id="QTD49332.1"/>
    </source>
</evidence>
<evidence type="ECO:0000313" key="3">
    <source>
        <dbReference type="Proteomes" id="UP000663929"/>
    </source>
</evidence>
<protein>
    <submittedName>
        <fullName evidence="2">Uncharacterized protein</fullName>
    </submittedName>
</protein>
<proteinExistence type="predicted"/>
<accession>A0A8A4TJK4</accession>
<reference evidence="2" key="1">
    <citation type="submission" date="2021-03" db="EMBL/GenBank/DDBJ databases">
        <title>Acanthopleuribacteraceae sp. M133.</title>
        <authorList>
            <person name="Wang G."/>
        </authorList>
    </citation>
    <scope>NUCLEOTIDE SEQUENCE</scope>
    <source>
        <strain evidence="2">M133</strain>
    </source>
</reference>
<evidence type="ECO:0000256" key="1">
    <source>
        <dbReference type="SAM" id="MobiDB-lite"/>
    </source>
</evidence>
<dbReference type="AlphaFoldDB" id="A0A8A4TJK4"/>
<dbReference type="Proteomes" id="UP000663929">
    <property type="component" value="Chromosome"/>
</dbReference>
<keyword evidence="3" id="KW-1185">Reference proteome</keyword>
<dbReference type="RefSeq" id="WP_237378967.1">
    <property type="nucleotide sequence ID" value="NZ_CP071793.1"/>
</dbReference>